<feature type="domain" description="Cell wall hydrolase SleB" evidence="2">
    <location>
        <begin position="118"/>
        <end position="224"/>
    </location>
</feature>
<reference evidence="3 4" key="1">
    <citation type="journal article" date="1994" name="Int. J. Syst. Bacteriol.">
        <title>Phylogenetic positions of novel aerobic, bacteriochlorophyll a-containing bacteria and description of Roseococcus thiosulfatophilus gen. nov., sp. nov., Erythromicrobium ramosum gen. nov., sp. nov., and Erythrobacter litoralis sp. nov.</title>
        <authorList>
            <person name="Yurkov V."/>
            <person name="Stackebrandt E."/>
            <person name="Holmes A."/>
            <person name="Fuerst J.A."/>
            <person name="Hugenholtz P."/>
            <person name="Golecki J."/>
            <person name="Gad'on N."/>
            <person name="Gorlenko V.M."/>
            <person name="Kompantseva E.I."/>
            <person name="Drews G."/>
        </authorList>
    </citation>
    <scope>NUCLEOTIDE SEQUENCE [LARGE SCALE GENOMIC DNA]</scope>
    <source>
        <strain evidence="3 4">KR-99</strain>
    </source>
</reference>
<sequence length="398" mass="42470">MSFRLYSLCIALLVLALASLVTLINLRLEGTSQPLEIASLSREPAPPLPMAGSPTDVAASPPASISLQQAIAINTARPDSSAPKPAAKAFKASLLDADRARAITCLAVAAVYEAGGGQSDQQAVMQVILNRVRHPAYPKTICGVVFQGSERSTGCQFTFTCDGSMLRWKPSAKTLQQAKTLASAMMDYRVDARVGLATHYHTNWVLPAWSPKLDKITSVATHIFLRWNGYWGKPAAFRGRHAGAEPAIPMLSGFDVSHSPATAADEVSPVMPTTSTAPVPQTATASTATTSLARPPVLIRITALQPLNQPGRWALDAVRQCEGKAECRVIGWQDPTQAPVDLTATSLAGSPPDFVYVQILRNRVQQAYWDCRIWPKSATGRCIGSTGDLLNSLGMVAG</sequence>
<dbReference type="GO" id="GO:0016787">
    <property type="term" value="F:hydrolase activity"/>
    <property type="evidence" value="ECO:0007669"/>
    <property type="project" value="UniProtKB-KW"/>
</dbReference>
<evidence type="ECO:0000256" key="1">
    <source>
        <dbReference type="SAM" id="MobiDB-lite"/>
    </source>
</evidence>
<dbReference type="RefSeq" id="WP_181266912.1">
    <property type="nucleotide sequence ID" value="NZ_BAAAGB010000001.1"/>
</dbReference>
<evidence type="ECO:0000313" key="4">
    <source>
        <dbReference type="Proteomes" id="UP000589292"/>
    </source>
</evidence>
<feature type="region of interest" description="Disordered" evidence="1">
    <location>
        <begin position="262"/>
        <end position="287"/>
    </location>
</feature>
<dbReference type="AlphaFoldDB" id="A0A7V8RCF3"/>
<accession>A0A7V8RCF3</accession>
<protein>
    <submittedName>
        <fullName evidence="3">Cell wall hydrolase</fullName>
    </submittedName>
</protein>
<keyword evidence="3" id="KW-0378">Hydrolase</keyword>
<dbReference type="Pfam" id="PF07486">
    <property type="entry name" value="Hydrolase_2"/>
    <property type="match status" value="1"/>
</dbReference>
<dbReference type="InterPro" id="IPR042047">
    <property type="entry name" value="SleB_dom1"/>
</dbReference>
<proteinExistence type="predicted"/>
<dbReference type="Gene3D" id="1.10.10.2520">
    <property type="entry name" value="Cell wall hydrolase SleB, domain 1"/>
    <property type="match status" value="1"/>
</dbReference>
<feature type="compositionally biased region" description="Low complexity" evidence="1">
    <location>
        <begin position="272"/>
        <end position="287"/>
    </location>
</feature>
<evidence type="ECO:0000259" key="2">
    <source>
        <dbReference type="Pfam" id="PF07486"/>
    </source>
</evidence>
<dbReference type="InterPro" id="IPR011105">
    <property type="entry name" value="Cell_wall_hydrolase_SleB"/>
</dbReference>
<name>A0A7V8RCF3_9SPHN</name>
<gene>
    <name evidence="3" type="ORF">FG486_06090</name>
</gene>
<dbReference type="Proteomes" id="UP000589292">
    <property type="component" value="Unassembled WGS sequence"/>
</dbReference>
<comment type="caution">
    <text evidence="3">The sequence shown here is derived from an EMBL/GenBank/DDBJ whole genome shotgun (WGS) entry which is preliminary data.</text>
</comment>
<dbReference type="EMBL" id="VDES01000002">
    <property type="protein sequence ID" value="MBA1373902.1"/>
    <property type="molecule type" value="Genomic_DNA"/>
</dbReference>
<organism evidence="3 4">
    <name type="scientific">Sphingomonas ursincola</name>
    <dbReference type="NCBI Taxonomy" id="56361"/>
    <lineage>
        <taxon>Bacteria</taxon>
        <taxon>Pseudomonadati</taxon>
        <taxon>Pseudomonadota</taxon>
        <taxon>Alphaproteobacteria</taxon>
        <taxon>Sphingomonadales</taxon>
        <taxon>Sphingomonadaceae</taxon>
        <taxon>Sphingomonas</taxon>
    </lineage>
</organism>
<keyword evidence="4" id="KW-1185">Reference proteome</keyword>
<evidence type="ECO:0000313" key="3">
    <source>
        <dbReference type="EMBL" id="MBA1373902.1"/>
    </source>
</evidence>